<reference evidence="4 5" key="1">
    <citation type="submission" date="2013-12" db="EMBL/GenBank/DDBJ databases">
        <authorList>
            <consortium name="DOE Joint Genome Institute"/>
            <person name="Muyzer G."/>
            <person name="Huntemann M."/>
            <person name="Han J."/>
            <person name="Chen A."/>
            <person name="Kyrpides N."/>
            <person name="Mavromatis K."/>
            <person name="Markowitz V."/>
            <person name="Palaniappan K."/>
            <person name="Ivanova N."/>
            <person name="Schaumberg A."/>
            <person name="Pati A."/>
            <person name="Liolios K."/>
            <person name="Nordberg H.P."/>
            <person name="Cantor M.N."/>
            <person name="Hua S.X."/>
            <person name="Woyke T."/>
        </authorList>
    </citation>
    <scope>NUCLEOTIDE SEQUENCE [LARGE SCALE GENOMIC DNA]</scope>
    <source>
        <strain evidence="4 5">ARh 1</strain>
    </source>
</reference>
<protein>
    <recommendedName>
        <fullName evidence="3">Nucleotide-binding protein THITH_06585</fullName>
    </recommendedName>
</protein>
<keyword evidence="5" id="KW-1185">Reference proteome</keyword>
<dbReference type="SUPFAM" id="SSF89963">
    <property type="entry name" value="YajQ-like"/>
    <property type="match status" value="2"/>
</dbReference>
<evidence type="ECO:0000256" key="3">
    <source>
        <dbReference type="HAMAP-Rule" id="MF_00632"/>
    </source>
</evidence>
<evidence type="ECO:0000256" key="1">
    <source>
        <dbReference type="ARBA" id="ARBA00022741"/>
    </source>
</evidence>
<comment type="similarity">
    <text evidence="2 3">Belongs to the YajQ family.</text>
</comment>
<dbReference type="GO" id="GO:0000166">
    <property type="term" value="F:nucleotide binding"/>
    <property type="evidence" value="ECO:0007669"/>
    <property type="project" value="UniProtKB-UniRule"/>
</dbReference>
<dbReference type="CDD" id="cd11740">
    <property type="entry name" value="YajQ_like"/>
    <property type="match status" value="1"/>
</dbReference>
<keyword evidence="1 3" id="KW-0547">Nucleotide-binding</keyword>
<dbReference type="GO" id="GO:0005829">
    <property type="term" value="C:cytosol"/>
    <property type="evidence" value="ECO:0007669"/>
    <property type="project" value="TreeGrafter"/>
</dbReference>
<evidence type="ECO:0000313" key="4">
    <source>
        <dbReference type="EMBL" id="AHE97977.1"/>
    </source>
</evidence>
<dbReference type="Gene3D" id="3.30.70.860">
    <property type="match status" value="1"/>
</dbReference>
<name>W0DL41_9GAMM</name>
<dbReference type="InterPro" id="IPR035570">
    <property type="entry name" value="UPF0234_N"/>
</dbReference>
<dbReference type="KEGG" id="tti:THITH_06585"/>
<proteinExistence type="inferred from homology"/>
<gene>
    <name evidence="4" type="ORF">THITH_06585</name>
</gene>
<dbReference type="HOGENOM" id="CLU_099839_1_0_6"/>
<dbReference type="InterPro" id="IPR035571">
    <property type="entry name" value="UPF0234-like_C"/>
</dbReference>
<dbReference type="PANTHER" id="PTHR30476">
    <property type="entry name" value="UPF0234 PROTEIN YAJQ"/>
    <property type="match status" value="1"/>
</dbReference>
<dbReference type="PANTHER" id="PTHR30476:SF0">
    <property type="entry name" value="UPF0234 PROTEIN YAJQ"/>
    <property type="match status" value="1"/>
</dbReference>
<dbReference type="AlphaFoldDB" id="W0DL41"/>
<dbReference type="EMBL" id="CP007029">
    <property type="protein sequence ID" value="AHE97977.1"/>
    <property type="molecule type" value="Genomic_DNA"/>
</dbReference>
<dbReference type="NCBIfam" id="NF003819">
    <property type="entry name" value="PRK05412.1"/>
    <property type="match status" value="1"/>
</dbReference>
<organism evidence="4 5">
    <name type="scientific">Thioalkalivibrio paradoxus ARh 1</name>
    <dbReference type="NCBI Taxonomy" id="713585"/>
    <lineage>
        <taxon>Bacteria</taxon>
        <taxon>Pseudomonadati</taxon>
        <taxon>Pseudomonadota</taxon>
        <taxon>Gammaproteobacteria</taxon>
        <taxon>Chromatiales</taxon>
        <taxon>Ectothiorhodospiraceae</taxon>
        <taxon>Thioalkalivibrio</taxon>
    </lineage>
</organism>
<dbReference type="RefSeq" id="WP_006748655.1">
    <property type="nucleotide sequence ID" value="NZ_CP007029.1"/>
</dbReference>
<comment type="function">
    <text evidence="3">Nucleotide-binding protein.</text>
</comment>
<dbReference type="HAMAP" id="MF_00632">
    <property type="entry name" value="UPF0234"/>
    <property type="match status" value="1"/>
</dbReference>
<evidence type="ECO:0000313" key="5">
    <source>
        <dbReference type="Proteomes" id="UP000005289"/>
    </source>
</evidence>
<dbReference type="Gene3D" id="3.30.70.990">
    <property type="entry name" value="YajQ-like, domain 2"/>
    <property type="match status" value="1"/>
</dbReference>
<evidence type="ECO:0000256" key="2">
    <source>
        <dbReference type="ARBA" id="ARBA00093450"/>
    </source>
</evidence>
<dbReference type="InterPro" id="IPR036183">
    <property type="entry name" value="YajQ-like_sf"/>
</dbReference>
<dbReference type="OrthoDB" id="9801447at2"/>
<accession>W0DL41</accession>
<dbReference type="Proteomes" id="UP000005289">
    <property type="component" value="Chromosome"/>
</dbReference>
<dbReference type="InterPro" id="IPR007551">
    <property type="entry name" value="YajQ/Smlt4090-like"/>
</dbReference>
<dbReference type="Pfam" id="PF04461">
    <property type="entry name" value="YajQ"/>
    <property type="match status" value="1"/>
</dbReference>
<sequence>MPSFDVVSEVEQPELRNAVDQARREIDNRFDFKGTSAAVELSETTIQLRGDAEFQLEQVLDIVRMKLAKRGIDVACMDPQEVAKSGTGVKQDVLIRQGIDADLAKKIQRLIKDSKIKVQASLQGDQVRVTGKKRDDLQQVIALLRAETFDRPLQYINFRD</sequence>